<dbReference type="InterPro" id="IPR000383">
    <property type="entry name" value="Xaa-Pro-like_dom"/>
</dbReference>
<dbReference type="Gene3D" id="2.60.120.260">
    <property type="entry name" value="Galactose-binding domain-like"/>
    <property type="match status" value="1"/>
</dbReference>
<dbReference type="SUPFAM" id="SSF49785">
    <property type="entry name" value="Galactose-binding domain-like"/>
    <property type="match status" value="1"/>
</dbReference>
<dbReference type="InterPro" id="IPR005674">
    <property type="entry name" value="CocE/Ser_esterase"/>
</dbReference>
<dbReference type="Pfam" id="PF08530">
    <property type="entry name" value="PepX_C"/>
    <property type="match status" value="1"/>
</dbReference>
<dbReference type="InterPro" id="IPR013736">
    <property type="entry name" value="Xaa-Pro_dipept_C"/>
</dbReference>
<dbReference type="Pfam" id="PF02129">
    <property type="entry name" value="Peptidase_S15"/>
    <property type="match status" value="1"/>
</dbReference>
<organism evidence="3 4">
    <name type="scientific">Chloroflexus aggregans</name>
    <dbReference type="NCBI Taxonomy" id="152260"/>
    <lineage>
        <taxon>Bacteria</taxon>
        <taxon>Bacillati</taxon>
        <taxon>Chloroflexota</taxon>
        <taxon>Chloroflexia</taxon>
        <taxon>Chloroflexales</taxon>
        <taxon>Chloroflexineae</taxon>
        <taxon>Chloroflexaceae</taxon>
        <taxon>Chloroflexus</taxon>
    </lineage>
</organism>
<dbReference type="Gene3D" id="1.10.3020.10">
    <property type="entry name" value="alpha-amino acid ester hydrolase ( Helical cap domain)"/>
    <property type="match status" value="1"/>
</dbReference>
<evidence type="ECO:0000259" key="2">
    <source>
        <dbReference type="SMART" id="SM00939"/>
    </source>
</evidence>
<accession>A0A2J6XBM1</accession>
<dbReference type="EMBL" id="PNIQ01000185">
    <property type="protein sequence ID" value="PMP85121.1"/>
    <property type="molecule type" value="Genomic_DNA"/>
</dbReference>
<reference evidence="3 4" key="1">
    <citation type="submission" date="2018-01" db="EMBL/GenBank/DDBJ databases">
        <title>Metagenomic assembled genomes from two thermal pools in the Uzon Caldera, Kamchatka, Russia.</title>
        <authorList>
            <person name="Wilkins L."/>
            <person name="Ettinger C."/>
        </authorList>
    </citation>
    <scope>NUCLEOTIDE SEQUENCE [LARGE SCALE GENOMIC DNA]</scope>
    <source>
        <strain evidence="3">ZAV-02</strain>
    </source>
</reference>
<evidence type="ECO:0000313" key="4">
    <source>
        <dbReference type="Proteomes" id="UP000243376"/>
    </source>
</evidence>
<dbReference type="InterPro" id="IPR008979">
    <property type="entry name" value="Galactose-bd-like_sf"/>
</dbReference>
<dbReference type="Gene3D" id="3.40.50.1820">
    <property type="entry name" value="alpha/beta hydrolase"/>
    <property type="match status" value="1"/>
</dbReference>
<feature type="domain" description="Xaa-Pro dipeptidyl-peptidase C-terminal" evidence="2">
    <location>
        <begin position="334"/>
        <end position="568"/>
    </location>
</feature>
<keyword evidence="1" id="KW-0378">Hydrolase</keyword>
<dbReference type="GO" id="GO:0008239">
    <property type="term" value="F:dipeptidyl-peptidase activity"/>
    <property type="evidence" value="ECO:0007669"/>
    <property type="project" value="InterPro"/>
</dbReference>
<evidence type="ECO:0000313" key="3">
    <source>
        <dbReference type="EMBL" id="PMP85121.1"/>
    </source>
</evidence>
<gene>
    <name evidence="3" type="ORF">C0184_02740</name>
</gene>
<dbReference type="SUPFAM" id="SSF53474">
    <property type="entry name" value="alpha/beta-Hydrolases"/>
    <property type="match status" value="1"/>
</dbReference>
<name>A0A2J6XBM1_9CHLR</name>
<proteinExistence type="predicted"/>
<comment type="caution">
    <text evidence="3">The sequence shown here is derived from an EMBL/GenBank/DDBJ whole genome shotgun (WGS) entry which is preliminary data.</text>
</comment>
<evidence type="ECO:0000256" key="1">
    <source>
        <dbReference type="ARBA" id="ARBA00022801"/>
    </source>
</evidence>
<dbReference type="InterPro" id="IPR029058">
    <property type="entry name" value="AB_hydrolase_fold"/>
</dbReference>
<dbReference type="NCBIfam" id="TIGR00976">
    <property type="entry name" value="CocE_NonD"/>
    <property type="match status" value="1"/>
</dbReference>
<protein>
    <submittedName>
        <fullName evidence="3">X-Pro dipeptidyl-peptidase</fullName>
    </submittedName>
</protein>
<dbReference type="SMART" id="SM00939">
    <property type="entry name" value="PepX_C"/>
    <property type="match status" value="1"/>
</dbReference>
<dbReference type="Proteomes" id="UP000243376">
    <property type="component" value="Unassembled WGS sequence"/>
</dbReference>
<dbReference type="AlphaFoldDB" id="A0A2J6XBM1"/>
<sequence>MRWIGWSLAGASVAAASVFTARRTLLARLLGLRPAEHRVTVTRDVPIRMPDGVVLYADHYAPQTGGPYPTILIRTPYGRPSELGPLGVFEHTGCLLFAERGYNVIVQSVRGRYRSGGVFEPFVNEAADGRATVAWIAEQPWFEGNLGLWGPSYVGYVQWGPAIDGPPYLKAIVPVVTSARFSSLFYPGGAFAFESTLRWVFLIDATNRHRQSLNLAALWRLIVLRERILTRALRHQPYADADRIATGASVPFFQRWLNETDPHGSYWSQVDQHRALHRINAAVHLVAGWYDIFLPGQLADYTALVAAGKRPYLTVLPRTHTDLALVFEGMREGLWWFDAHLKGRRELLARRPVRIALMGSNEWHEMDFWPPPAVMTRYFLQPAGRLTREMPPADCVPSVFRYHLADPTPAIGGAVLSAKAGPRDQRPLESRSDVLTFTSAPLANDLDVIGPIRLCLYVCSEHEHFDLVGRLCDVYPDGRSINICDGIVRVRPDVGEVQPDGSRRIEIDLTATAQRFRVGHRLRVQVAGGGSPRWGPHPGDDRPYGQGCGGPILLHRICHDANHPSAIILPVVDAAVRWAA</sequence>